<dbReference type="PANTHER" id="PTHR45965:SF3">
    <property type="entry name" value="INACTIVE RHOMBOID PROTEIN 1"/>
    <property type="match status" value="1"/>
</dbReference>
<dbReference type="EMBL" id="WJQU01000002">
    <property type="protein sequence ID" value="KAJ6644378.1"/>
    <property type="molecule type" value="Genomic_DNA"/>
</dbReference>
<dbReference type="PANTHER" id="PTHR45965">
    <property type="entry name" value="INACTIVE RHOMBOID PROTEIN"/>
    <property type="match status" value="1"/>
</dbReference>
<dbReference type="GO" id="GO:0050708">
    <property type="term" value="P:regulation of protein secretion"/>
    <property type="evidence" value="ECO:0007669"/>
    <property type="project" value="TreeGrafter"/>
</dbReference>
<comment type="caution">
    <text evidence="3">The sequence shown here is derived from an EMBL/GenBank/DDBJ whole genome shotgun (WGS) entry which is preliminary data.</text>
</comment>
<feature type="transmembrane region" description="Helical" evidence="2">
    <location>
        <begin position="25"/>
        <end position="47"/>
    </location>
</feature>
<dbReference type="Proteomes" id="UP001151699">
    <property type="component" value="Chromosome B"/>
</dbReference>
<feature type="transmembrane region" description="Helical" evidence="2">
    <location>
        <begin position="59"/>
        <end position="81"/>
    </location>
</feature>
<keyword evidence="4" id="KW-1185">Reference proteome</keyword>
<gene>
    <name evidence="3" type="primary">rho-5_1</name>
    <name evidence="3" type="ORF">Bhyg_09347</name>
</gene>
<keyword evidence="2" id="KW-0472">Membrane</keyword>
<reference evidence="3" key="1">
    <citation type="submission" date="2022-07" db="EMBL/GenBank/DDBJ databases">
        <authorList>
            <person name="Trinca V."/>
            <person name="Uliana J.V.C."/>
            <person name="Torres T.T."/>
            <person name="Ward R.J."/>
            <person name="Monesi N."/>
        </authorList>
    </citation>
    <scope>NUCLEOTIDE SEQUENCE</scope>
    <source>
        <strain evidence="3">HSMRA1968</strain>
        <tissue evidence="3">Whole embryos</tissue>
    </source>
</reference>
<sequence length="132" mass="13980">MALIKLIFMAGSLFGMGSLPWQQNFIGLLAGISFGTLLTVALVPFVSITKYGRQKKINLIWTCLIFHLVVYIAMFIIFYLFPMAFVSLGLGGEGFGLNNGYANGGYSVGGNPVSCAKGACTGIDAGVARINA</sequence>
<evidence type="ECO:0000313" key="4">
    <source>
        <dbReference type="Proteomes" id="UP001151699"/>
    </source>
</evidence>
<proteinExistence type="inferred from homology"/>
<dbReference type="GO" id="GO:0042058">
    <property type="term" value="P:regulation of epidermal growth factor receptor signaling pathway"/>
    <property type="evidence" value="ECO:0007669"/>
    <property type="project" value="TreeGrafter"/>
</dbReference>
<organism evidence="3 4">
    <name type="scientific">Pseudolycoriella hygida</name>
    <dbReference type="NCBI Taxonomy" id="35572"/>
    <lineage>
        <taxon>Eukaryota</taxon>
        <taxon>Metazoa</taxon>
        <taxon>Ecdysozoa</taxon>
        <taxon>Arthropoda</taxon>
        <taxon>Hexapoda</taxon>
        <taxon>Insecta</taxon>
        <taxon>Pterygota</taxon>
        <taxon>Neoptera</taxon>
        <taxon>Endopterygota</taxon>
        <taxon>Diptera</taxon>
        <taxon>Nematocera</taxon>
        <taxon>Sciaroidea</taxon>
        <taxon>Sciaridae</taxon>
        <taxon>Pseudolycoriella</taxon>
    </lineage>
</organism>
<name>A0A9Q0N6B0_9DIPT</name>
<keyword evidence="2" id="KW-1133">Transmembrane helix</keyword>
<evidence type="ECO:0000313" key="3">
    <source>
        <dbReference type="EMBL" id="KAJ6644378.1"/>
    </source>
</evidence>
<accession>A0A9Q0N6B0</accession>
<evidence type="ECO:0000256" key="2">
    <source>
        <dbReference type="SAM" id="Phobius"/>
    </source>
</evidence>
<comment type="similarity">
    <text evidence="1">Belongs to the peptidase S54 family.</text>
</comment>
<keyword evidence="2" id="KW-0812">Transmembrane</keyword>
<dbReference type="InterPro" id="IPR051512">
    <property type="entry name" value="Inactive_Rhomboid"/>
</dbReference>
<evidence type="ECO:0000256" key="1">
    <source>
        <dbReference type="ARBA" id="ARBA00009045"/>
    </source>
</evidence>
<dbReference type="AlphaFoldDB" id="A0A9Q0N6B0"/>
<protein>
    <submittedName>
        <fullName evidence="3">Inactive rhomboid protein 1</fullName>
    </submittedName>
</protein>
<dbReference type="OrthoDB" id="2146116at2759"/>
<dbReference type="GO" id="GO:0005789">
    <property type="term" value="C:endoplasmic reticulum membrane"/>
    <property type="evidence" value="ECO:0007669"/>
    <property type="project" value="TreeGrafter"/>
</dbReference>